<dbReference type="Pfam" id="PF00672">
    <property type="entry name" value="HAMP"/>
    <property type="match status" value="1"/>
</dbReference>
<proteinExistence type="predicted"/>
<dbReference type="InterPro" id="IPR005467">
    <property type="entry name" value="His_kinase_dom"/>
</dbReference>
<dbReference type="CDD" id="cd00082">
    <property type="entry name" value="HisKA"/>
    <property type="match status" value="1"/>
</dbReference>
<evidence type="ECO:0000256" key="1">
    <source>
        <dbReference type="ARBA" id="ARBA00000085"/>
    </source>
</evidence>
<keyword evidence="8 10" id="KW-1133">Transmembrane helix</keyword>
<dbReference type="PRINTS" id="PR00344">
    <property type="entry name" value="BCTRLSENSOR"/>
</dbReference>
<dbReference type="Pfam" id="PF00512">
    <property type="entry name" value="HisKA"/>
    <property type="match status" value="1"/>
</dbReference>
<dbReference type="Gene3D" id="1.10.287.130">
    <property type="match status" value="1"/>
</dbReference>
<accession>A0A7I7QLE4</accession>
<evidence type="ECO:0000259" key="11">
    <source>
        <dbReference type="PROSITE" id="PS50109"/>
    </source>
</evidence>
<dbReference type="InterPro" id="IPR003594">
    <property type="entry name" value="HATPase_dom"/>
</dbReference>
<dbReference type="EMBL" id="AP022588">
    <property type="protein sequence ID" value="BBY26696.1"/>
    <property type="molecule type" value="Genomic_DNA"/>
</dbReference>
<keyword evidence="14" id="KW-1185">Reference proteome</keyword>
<dbReference type="SUPFAM" id="SSF55874">
    <property type="entry name" value="ATPase domain of HSP90 chaperone/DNA topoisomerase II/histidine kinase"/>
    <property type="match status" value="1"/>
</dbReference>
<organism evidence="13 14">
    <name type="scientific">Mycolicibacterium sediminis</name>
    <dbReference type="NCBI Taxonomy" id="1286180"/>
    <lineage>
        <taxon>Bacteria</taxon>
        <taxon>Bacillati</taxon>
        <taxon>Actinomycetota</taxon>
        <taxon>Actinomycetes</taxon>
        <taxon>Mycobacteriales</taxon>
        <taxon>Mycobacteriaceae</taxon>
        <taxon>Mycolicibacterium</taxon>
    </lineage>
</organism>
<dbReference type="PANTHER" id="PTHR43304:SF1">
    <property type="entry name" value="PAC DOMAIN-CONTAINING PROTEIN"/>
    <property type="match status" value="1"/>
</dbReference>
<keyword evidence="4" id="KW-0597">Phosphoprotein</keyword>
<comment type="subcellular location">
    <subcellularLocation>
        <location evidence="2">Cell membrane</location>
    </subcellularLocation>
</comment>
<keyword evidence="9" id="KW-0902">Two-component regulatory system</keyword>
<dbReference type="Proteomes" id="UP000467193">
    <property type="component" value="Chromosome"/>
</dbReference>
<evidence type="ECO:0000256" key="4">
    <source>
        <dbReference type="ARBA" id="ARBA00022553"/>
    </source>
</evidence>
<name>A0A7I7QLE4_9MYCO</name>
<evidence type="ECO:0000259" key="12">
    <source>
        <dbReference type="PROSITE" id="PS50885"/>
    </source>
</evidence>
<dbReference type="PANTHER" id="PTHR43304">
    <property type="entry name" value="PHYTOCHROME-LIKE PROTEIN CPH1"/>
    <property type="match status" value="1"/>
</dbReference>
<evidence type="ECO:0000256" key="8">
    <source>
        <dbReference type="ARBA" id="ARBA00022989"/>
    </source>
</evidence>
<protein>
    <recommendedName>
        <fullName evidence="3">histidine kinase</fullName>
        <ecNumber evidence="3">2.7.13.3</ecNumber>
    </recommendedName>
</protein>
<feature type="transmembrane region" description="Helical" evidence="10">
    <location>
        <begin position="26"/>
        <end position="46"/>
    </location>
</feature>
<evidence type="ECO:0000256" key="10">
    <source>
        <dbReference type="SAM" id="Phobius"/>
    </source>
</evidence>
<dbReference type="PROSITE" id="PS50109">
    <property type="entry name" value="HIS_KIN"/>
    <property type="match status" value="1"/>
</dbReference>
<dbReference type="GO" id="GO:0005886">
    <property type="term" value="C:plasma membrane"/>
    <property type="evidence" value="ECO:0007669"/>
    <property type="project" value="UniProtKB-SubCell"/>
</dbReference>
<evidence type="ECO:0000256" key="2">
    <source>
        <dbReference type="ARBA" id="ARBA00004236"/>
    </source>
</evidence>
<feature type="domain" description="Histidine kinase" evidence="11">
    <location>
        <begin position="303"/>
        <end position="520"/>
    </location>
</feature>
<dbReference type="InterPro" id="IPR003661">
    <property type="entry name" value="HisK_dim/P_dom"/>
</dbReference>
<keyword evidence="6 10" id="KW-0812">Transmembrane</keyword>
<evidence type="ECO:0000256" key="7">
    <source>
        <dbReference type="ARBA" id="ARBA00022777"/>
    </source>
</evidence>
<reference evidence="13 14" key="1">
    <citation type="journal article" date="2019" name="Emerg. Microbes Infect.">
        <title>Comprehensive subspecies identification of 175 nontuberculous mycobacteria species based on 7547 genomic profiles.</title>
        <authorList>
            <person name="Matsumoto Y."/>
            <person name="Kinjo T."/>
            <person name="Motooka D."/>
            <person name="Nabeya D."/>
            <person name="Jung N."/>
            <person name="Uechi K."/>
            <person name="Horii T."/>
            <person name="Iida T."/>
            <person name="Fujita J."/>
            <person name="Nakamura S."/>
        </authorList>
    </citation>
    <scope>NUCLEOTIDE SEQUENCE [LARGE SCALE GENOMIC DNA]</scope>
    <source>
        <strain evidence="13 14">JCM 17899</strain>
    </source>
</reference>
<dbReference type="EC" id="2.7.13.3" evidence="3"/>
<feature type="domain" description="HAMP" evidence="12">
    <location>
        <begin position="222"/>
        <end position="274"/>
    </location>
</feature>
<dbReference type="InterPro" id="IPR004358">
    <property type="entry name" value="Sig_transdc_His_kin-like_C"/>
</dbReference>
<dbReference type="Gene3D" id="6.10.340.10">
    <property type="match status" value="1"/>
</dbReference>
<dbReference type="SUPFAM" id="SSF158472">
    <property type="entry name" value="HAMP domain-like"/>
    <property type="match status" value="1"/>
</dbReference>
<dbReference type="Pfam" id="PF05227">
    <property type="entry name" value="CHASE3"/>
    <property type="match status" value="1"/>
</dbReference>
<dbReference type="SUPFAM" id="SSF47384">
    <property type="entry name" value="Homodimeric domain of signal transducing histidine kinase"/>
    <property type="match status" value="1"/>
</dbReference>
<gene>
    <name evidence="13" type="ORF">MSEDJ_07920</name>
</gene>
<evidence type="ECO:0000256" key="3">
    <source>
        <dbReference type="ARBA" id="ARBA00012438"/>
    </source>
</evidence>
<dbReference type="InterPro" id="IPR036890">
    <property type="entry name" value="HATPase_C_sf"/>
</dbReference>
<keyword evidence="5" id="KW-0808">Transferase</keyword>
<dbReference type="PROSITE" id="PS50885">
    <property type="entry name" value="HAMP"/>
    <property type="match status" value="1"/>
</dbReference>
<evidence type="ECO:0000256" key="5">
    <source>
        <dbReference type="ARBA" id="ARBA00022679"/>
    </source>
</evidence>
<dbReference type="InterPro" id="IPR007891">
    <property type="entry name" value="CHASE3"/>
</dbReference>
<dbReference type="CDD" id="cd06225">
    <property type="entry name" value="HAMP"/>
    <property type="match status" value="1"/>
</dbReference>
<feature type="transmembrane region" description="Helical" evidence="10">
    <location>
        <begin position="202"/>
        <end position="224"/>
    </location>
</feature>
<dbReference type="GO" id="GO:0000155">
    <property type="term" value="F:phosphorelay sensor kinase activity"/>
    <property type="evidence" value="ECO:0007669"/>
    <property type="project" value="InterPro"/>
</dbReference>
<dbReference type="RefSeq" id="WP_246230928.1">
    <property type="nucleotide sequence ID" value="NZ_AP022588.1"/>
</dbReference>
<dbReference type="KEGG" id="msei:MSEDJ_07920"/>
<dbReference type="Pfam" id="PF02518">
    <property type="entry name" value="HATPase_c"/>
    <property type="match status" value="1"/>
</dbReference>
<keyword evidence="10" id="KW-0472">Membrane</keyword>
<dbReference type="InterPro" id="IPR036097">
    <property type="entry name" value="HisK_dim/P_sf"/>
</dbReference>
<keyword evidence="7 13" id="KW-0418">Kinase</keyword>
<dbReference type="SMART" id="SM00387">
    <property type="entry name" value="HATPase_c"/>
    <property type="match status" value="1"/>
</dbReference>
<dbReference type="AlphaFoldDB" id="A0A7I7QLE4"/>
<dbReference type="InterPro" id="IPR052162">
    <property type="entry name" value="Sensor_kinase/Photoreceptor"/>
</dbReference>
<evidence type="ECO:0000256" key="6">
    <source>
        <dbReference type="ARBA" id="ARBA00022692"/>
    </source>
</evidence>
<evidence type="ECO:0000313" key="14">
    <source>
        <dbReference type="Proteomes" id="UP000467193"/>
    </source>
</evidence>
<comment type="catalytic activity">
    <reaction evidence="1">
        <text>ATP + protein L-histidine = ADP + protein N-phospho-L-histidine.</text>
        <dbReference type="EC" id="2.7.13.3"/>
    </reaction>
</comment>
<evidence type="ECO:0000256" key="9">
    <source>
        <dbReference type="ARBA" id="ARBA00023012"/>
    </source>
</evidence>
<evidence type="ECO:0000313" key="13">
    <source>
        <dbReference type="EMBL" id="BBY26696.1"/>
    </source>
</evidence>
<dbReference type="SMART" id="SM00304">
    <property type="entry name" value="HAMP"/>
    <property type="match status" value="1"/>
</dbReference>
<sequence>MTGQPMKRTEAGGRGRRLTVQGWQNLALSLMAIVVLAGAVTGAVLINRTDHVSRTLIDDVQPARVASYRLQTALRDQETATRGYAITADRQFLQPYFDGQQAERAASAAMRERLVDRPDLIADLDAVEAAADNWRQSYAEPLIASIEPQAAGRVDPAVIDRGKVEFDGIRQLFDVQSENLLEARDNGVAELDEVRGWRDRDLIVMIVAFFLAAVALAVLIHNAVTRPLGRLAASCRRITEGDLDEKIVPRGPKDIRSIAVDVENMRQHIVDELQASQAARVRLDEQTVELRRSNAELEQFAYVASHDLQEPLRKVTSFCQLIEKRYADKLDERGVEYIGFAVDGAKRMQVLINDLLTFSRVGRLNATHAEVDLNVALGAALANIVTAIEESGAEIARPESGLPVVVGDPTLMAMLWQNLIGNAVKFRRDGVPPRIVVECRPGEDRMWEFTLSDNGIGIAPEFVEKVFVIFQRLHGRDAYTGTGIGLALCKKIVEYHGGTIAIDTSYDEGTRFRFTLPMVPTTTDDVIDAAGSVPEAALEGHRT</sequence>
<dbReference type="Gene3D" id="3.30.565.10">
    <property type="entry name" value="Histidine kinase-like ATPase, C-terminal domain"/>
    <property type="match status" value="1"/>
</dbReference>
<dbReference type="SMART" id="SM00388">
    <property type="entry name" value="HisKA"/>
    <property type="match status" value="1"/>
</dbReference>
<dbReference type="InterPro" id="IPR003660">
    <property type="entry name" value="HAMP_dom"/>
</dbReference>